<dbReference type="PANTHER" id="PTHR45856">
    <property type="entry name" value="ALPHA/BETA-HYDROLASES SUPERFAMILY PROTEIN"/>
    <property type="match status" value="1"/>
</dbReference>
<comment type="caution">
    <text evidence="6">The sequence shown here is derived from an EMBL/GenBank/DDBJ whole genome shotgun (WGS) entry which is preliminary data.</text>
</comment>
<keyword evidence="7" id="KW-1185">Reference proteome</keyword>
<evidence type="ECO:0000256" key="4">
    <source>
        <dbReference type="SAM" id="Coils"/>
    </source>
</evidence>
<evidence type="ECO:0000313" key="6">
    <source>
        <dbReference type="EMBL" id="KAF5720689.1"/>
    </source>
</evidence>
<dbReference type="AlphaFoldDB" id="A0A8H6DKX2"/>
<dbReference type="GO" id="GO:0006629">
    <property type="term" value="P:lipid metabolic process"/>
    <property type="evidence" value="ECO:0007669"/>
    <property type="project" value="InterPro"/>
</dbReference>
<evidence type="ECO:0000313" key="7">
    <source>
        <dbReference type="Proteomes" id="UP000532311"/>
    </source>
</evidence>
<dbReference type="Proteomes" id="UP000532311">
    <property type="component" value="Unassembled WGS sequence"/>
</dbReference>
<protein>
    <recommendedName>
        <fullName evidence="5">Fungal lipase-type domain-containing protein</fullName>
    </recommendedName>
</protein>
<dbReference type="CDD" id="cd00519">
    <property type="entry name" value="Lipase_3"/>
    <property type="match status" value="1"/>
</dbReference>
<dbReference type="PANTHER" id="PTHR45856:SF21">
    <property type="entry name" value="FUNGAL LIPASE-LIKE DOMAIN-CONTAINING PROTEIN"/>
    <property type="match status" value="1"/>
</dbReference>
<comment type="catalytic activity">
    <reaction evidence="3">
        <text>a monoacylglycerol + H2O = glycerol + a fatty acid + H(+)</text>
        <dbReference type="Rhea" id="RHEA:15245"/>
        <dbReference type="ChEBI" id="CHEBI:15377"/>
        <dbReference type="ChEBI" id="CHEBI:15378"/>
        <dbReference type="ChEBI" id="CHEBI:17408"/>
        <dbReference type="ChEBI" id="CHEBI:17754"/>
        <dbReference type="ChEBI" id="CHEBI:28868"/>
    </reaction>
</comment>
<dbReference type="Pfam" id="PF01764">
    <property type="entry name" value="Lipase_3"/>
    <property type="match status" value="1"/>
</dbReference>
<gene>
    <name evidence="6" type="ORF">FGLOB1_526</name>
</gene>
<proteinExistence type="inferred from homology"/>
<dbReference type="SUPFAM" id="SSF53474">
    <property type="entry name" value="alpha/beta-Hydrolases"/>
    <property type="match status" value="1"/>
</dbReference>
<evidence type="ECO:0000259" key="5">
    <source>
        <dbReference type="Pfam" id="PF01764"/>
    </source>
</evidence>
<sequence length="440" mass="48768">MGSSSSKSAYSANNTGGASVAAYELSSALTDTLSEINLNGQFLKEQLRQLLERLDQEAAKYTNSKVNDDESIEWNPSQSEVQLISAAWKCARGTYDLEGTMADTSYCTFRRDQVVDSSFAGTVKLITSTVIEAKAGSPTTDSSPVLVLAIRGSASKMDHIVNANAQPRTTESFISKGCLEDLEAHSGFLNSARALESIVTNLINKYLESLPEMSKKKPHILFTGHSAGGAVSQLLYLRNMSNQNLNQSARFSCVTFGAPPCLTQHVDPGIFQPRSGTVCVNVINEFDVVTRADKPYILSLVDVARAMLDLPPKAAISEHETSKEIVSAALETTRDENRRLSDDSEDFPLKEPKIWRFPQPFYHHVGPRVILLTRFVDNQMSLKAVEISSSEFQQLLFCRVAVHGKRFYDERIDALEQGRFNNQSAWKADGEYKDKFIDRK</sequence>
<name>A0A8H6DKX2_9HYPO</name>
<evidence type="ECO:0000256" key="1">
    <source>
        <dbReference type="ARBA" id="ARBA00043996"/>
    </source>
</evidence>
<evidence type="ECO:0000256" key="2">
    <source>
        <dbReference type="ARBA" id="ARBA00047591"/>
    </source>
</evidence>
<feature type="coiled-coil region" evidence="4">
    <location>
        <begin position="33"/>
        <end position="64"/>
    </location>
</feature>
<reference evidence="6 7" key="1">
    <citation type="submission" date="2020-05" db="EMBL/GenBank/DDBJ databases">
        <title>Identification and distribution of gene clusters putatively required for synthesis of sphingolipid metabolism inhibitors in phylogenetically diverse species of the filamentous fungus Fusarium.</title>
        <authorList>
            <person name="Kim H.-S."/>
            <person name="Busman M."/>
            <person name="Brown D.W."/>
            <person name="Divon H."/>
            <person name="Uhlig S."/>
            <person name="Proctor R.H."/>
        </authorList>
    </citation>
    <scope>NUCLEOTIDE SEQUENCE [LARGE SCALE GENOMIC DNA]</scope>
    <source>
        <strain evidence="6 7">NRRL 26131</strain>
    </source>
</reference>
<organism evidence="6 7">
    <name type="scientific">Fusarium globosum</name>
    <dbReference type="NCBI Taxonomy" id="78864"/>
    <lineage>
        <taxon>Eukaryota</taxon>
        <taxon>Fungi</taxon>
        <taxon>Dikarya</taxon>
        <taxon>Ascomycota</taxon>
        <taxon>Pezizomycotina</taxon>
        <taxon>Sordariomycetes</taxon>
        <taxon>Hypocreomycetidae</taxon>
        <taxon>Hypocreales</taxon>
        <taxon>Nectriaceae</taxon>
        <taxon>Fusarium</taxon>
        <taxon>Fusarium fujikuroi species complex</taxon>
    </lineage>
</organism>
<comment type="similarity">
    <text evidence="1">Belongs to the AB hydrolase superfamily. Lipase family. Class 3 subfamily.</text>
</comment>
<dbReference type="InterPro" id="IPR051218">
    <property type="entry name" value="Sec_MonoDiacylglyc_Lipase"/>
</dbReference>
<keyword evidence="4" id="KW-0175">Coiled coil</keyword>
<feature type="domain" description="Fungal lipase-type" evidence="5">
    <location>
        <begin position="147"/>
        <end position="292"/>
    </location>
</feature>
<dbReference type="EMBL" id="JAAQPF010000016">
    <property type="protein sequence ID" value="KAF5720689.1"/>
    <property type="molecule type" value="Genomic_DNA"/>
</dbReference>
<dbReference type="Gene3D" id="3.40.50.1820">
    <property type="entry name" value="alpha/beta hydrolase"/>
    <property type="match status" value="1"/>
</dbReference>
<evidence type="ECO:0000256" key="3">
    <source>
        <dbReference type="ARBA" id="ARBA00048461"/>
    </source>
</evidence>
<comment type="catalytic activity">
    <reaction evidence="2">
        <text>a diacylglycerol + H2O = a monoacylglycerol + a fatty acid + H(+)</text>
        <dbReference type="Rhea" id="RHEA:32731"/>
        <dbReference type="ChEBI" id="CHEBI:15377"/>
        <dbReference type="ChEBI" id="CHEBI:15378"/>
        <dbReference type="ChEBI" id="CHEBI:17408"/>
        <dbReference type="ChEBI" id="CHEBI:18035"/>
        <dbReference type="ChEBI" id="CHEBI:28868"/>
    </reaction>
</comment>
<dbReference type="InterPro" id="IPR002921">
    <property type="entry name" value="Fungal_lipase-type"/>
</dbReference>
<dbReference type="InterPro" id="IPR029058">
    <property type="entry name" value="AB_hydrolase_fold"/>
</dbReference>
<accession>A0A8H6DKX2</accession>